<dbReference type="GO" id="GO:0005524">
    <property type="term" value="F:ATP binding"/>
    <property type="evidence" value="ECO:0007669"/>
    <property type="project" value="UniProtKB-KW"/>
</dbReference>
<dbReference type="SUPFAM" id="SSF56112">
    <property type="entry name" value="Protein kinase-like (PK-like)"/>
    <property type="match status" value="1"/>
</dbReference>
<feature type="region of interest" description="Disordered" evidence="18">
    <location>
        <begin position="945"/>
        <end position="993"/>
    </location>
</feature>
<dbReference type="AlphaFoldDB" id="A0A6A2WZ06"/>
<evidence type="ECO:0000256" key="18">
    <source>
        <dbReference type="SAM" id="MobiDB-lite"/>
    </source>
</evidence>
<keyword evidence="13 19" id="KW-0472">Membrane</keyword>
<evidence type="ECO:0000259" key="20">
    <source>
        <dbReference type="PROSITE" id="PS50011"/>
    </source>
</evidence>
<keyword evidence="10" id="KW-0547">Nucleotide-binding</keyword>
<keyword evidence="8" id="KW-0732">Signal</keyword>
<name>A0A6A2WZ06_HIBSY</name>
<dbReference type="Pfam" id="PF13855">
    <property type="entry name" value="LRR_8"/>
    <property type="match status" value="1"/>
</dbReference>
<reference evidence="21" key="1">
    <citation type="submission" date="2019-09" db="EMBL/GenBank/DDBJ databases">
        <title>Draft genome information of white flower Hibiscus syriacus.</title>
        <authorList>
            <person name="Kim Y.-M."/>
        </authorList>
    </citation>
    <scope>NUCLEOTIDE SEQUENCE [LARGE SCALE GENOMIC DNA]</scope>
    <source>
        <strain evidence="21">YM2019G1</strain>
    </source>
</reference>
<dbReference type="SUPFAM" id="SSF52058">
    <property type="entry name" value="L domain-like"/>
    <property type="match status" value="1"/>
</dbReference>
<evidence type="ECO:0000256" key="8">
    <source>
        <dbReference type="ARBA" id="ARBA00022729"/>
    </source>
</evidence>
<dbReference type="InterPro" id="IPR021720">
    <property type="entry name" value="Malectin_dom"/>
</dbReference>
<dbReference type="Pfam" id="PF11721">
    <property type="entry name" value="Malectin"/>
    <property type="match status" value="1"/>
</dbReference>
<dbReference type="InterPro" id="IPR001245">
    <property type="entry name" value="Ser-Thr/Tyr_kinase_cat_dom"/>
</dbReference>
<evidence type="ECO:0000256" key="16">
    <source>
        <dbReference type="ARBA" id="ARBA00047899"/>
    </source>
</evidence>
<dbReference type="Proteomes" id="UP000436088">
    <property type="component" value="Unassembled WGS sequence"/>
</dbReference>
<dbReference type="Gene3D" id="3.80.10.10">
    <property type="entry name" value="Ribonuclease Inhibitor"/>
    <property type="match status" value="2"/>
</dbReference>
<keyword evidence="3" id="KW-0723">Serine/threonine-protein kinase</keyword>
<dbReference type="InterPro" id="IPR032675">
    <property type="entry name" value="LRR_dom_sf"/>
</dbReference>
<proteinExistence type="predicted"/>
<keyword evidence="4" id="KW-0597">Phosphoprotein</keyword>
<evidence type="ECO:0000256" key="10">
    <source>
        <dbReference type="ARBA" id="ARBA00022741"/>
    </source>
</evidence>
<evidence type="ECO:0000256" key="7">
    <source>
        <dbReference type="ARBA" id="ARBA00022692"/>
    </source>
</evidence>
<evidence type="ECO:0000256" key="17">
    <source>
        <dbReference type="ARBA" id="ARBA00048679"/>
    </source>
</evidence>
<dbReference type="Pfam" id="PF00560">
    <property type="entry name" value="LRR_1"/>
    <property type="match status" value="5"/>
</dbReference>
<protein>
    <recommendedName>
        <fullName evidence="2">non-specific serine/threonine protein kinase</fullName>
        <ecNumber evidence="2">2.7.11.1</ecNumber>
    </recommendedName>
</protein>
<dbReference type="EMBL" id="VEPZ02001582">
    <property type="protein sequence ID" value="KAE8667108.1"/>
    <property type="molecule type" value="Genomic_DNA"/>
</dbReference>
<keyword evidence="14" id="KW-0675">Receptor</keyword>
<evidence type="ECO:0000313" key="21">
    <source>
        <dbReference type="EMBL" id="KAE8667108.1"/>
    </source>
</evidence>
<keyword evidence="3" id="KW-0418">Kinase</keyword>
<accession>A0A6A2WZ06</accession>
<evidence type="ECO:0000313" key="22">
    <source>
        <dbReference type="Proteomes" id="UP000436088"/>
    </source>
</evidence>
<keyword evidence="22" id="KW-1185">Reference proteome</keyword>
<keyword evidence="11" id="KW-0067">ATP-binding</keyword>
<evidence type="ECO:0000256" key="19">
    <source>
        <dbReference type="SAM" id="Phobius"/>
    </source>
</evidence>
<evidence type="ECO:0000256" key="1">
    <source>
        <dbReference type="ARBA" id="ARBA00004479"/>
    </source>
</evidence>
<keyword evidence="5" id="KW-0433">Leucine-rich repeat</keyword>
<dbReference type="Gene3D" id="1.10.510.10">
    <property type="entry name" value="Transferase(Phosphotransferase) domain 1"/>
    <property type="match status" value="1"/>
</dbReference>
<dbReference type="PANTHER" id="PTHR48006">
    <property type="entry name" value="LEUCINE-RICH REPEAT-CONTAINING PROTEIN DDB_G0281931-RELATED"/>
    <property type="match status" value="1"/>
</dbReference>
<organism evidence="21 22">
    <name type="scientific">Hibiscus syriacus</name>
    <name type="common">Rose of Sharon</name>
    <dbReference type="NCBI Taxonomy" id="106335"/>
    <lineage>
        <taxon>Eukaryota</taxon>
        <taxon>Viridiplantae</taxon>
        <taxon>Streptophyta</taxon>
        <taxon>Embryophyta</taxon>
        <taxon>Tracheophyta</taxon>
        <taxon>Spermatophyta</taxon>
        <taxon>Magnoliopsida</taxon>
        <taxon>eudicotyledons</taxon>
        <taxon>Gunneridae</taxon>
        <taxon>Pentapetalae</taxon>
        <taxon>rosids</taxon>
        <taxon>malvids</taxon>
        <taxon>Malvales</taxon>
        <taxon>Malvaceae</taxon>
        <taxon>Malvoideae</taxon>
        <taxon>Hibiscus</taxon>
    </lineage>
</organism>
<comment type="caution">
    <text evidence="21">The sequence shown here is derived from an EMBL/GenBank/DDBJ whole genome shotgun (WGS) entry which is preliminary data.</text>
</comment>
<evidence type="ECO:0000256" key="9">
    <source>
        <dbReference type="ARBA" id="ARBA00022737"/>
    </source>
</evidence>
<feature type="compositionally biased region" description="Polar residues" evidence="18">
    <location>
        <begin position="978"/>
        <end position="987"/>
    </location>
</feature>
<evidence type="ECO:0000256" key="3">
    <source>
        <dbReference type="ARBA" id="ARBA00022527"/>
    </source>
</evidence>
<comment type="subcellular location">
    <subcellularLocation>
        <location evidence="1">Membrane</location>
        <topology evidence="1">Single-pass type I membrane protein</topology>
    </subcellularLocation>
</comment>
<keyword evidence="15" id="KW-0325">Glycoprotein</keyword>
<dbReference type="InterPro" id="IPR051824">
    <property type="entry name" value="LRR_Rcpt-Like_S/T_Kinase"/>
</dbReference>
<keyword evidence="9" id="KW-0677">Repeat</keyword>
<evidence type="ECO:0000256" key="2">
    <source>
        <dbReference type="ARBA" id="ARBA00012513"/>
    </source>
</evidence>
<keyword evidence="6" id="KW-0808">Transferase</keyword>
<sequence>MNSIFQQWDAQAADTWNHSGEPCSGAALSQSDSVLEDPSNNPTIRCDCSFNSNTVCHITRLRLVGLDKRGVLPVELLDLPFLSFLKIDQNFFSGPLPAFIGNMSRLELLSLSHNVFSGPIPKEFGNLKELYLLSISNNNLSGTLPPELGNLVNLEQLYMNSNGLGGQIPSTFSNLVNLQLVRGVDNAFTGKIPDFIGNNWTKLTSLRFQGNSFQGPIPSSFANLTSLNSLRIGDIYNGSSSLDFVRNLKNLTDLVLRNVMLNGVLPSYITELQYLQRLDLSFNNLTGTIPSALFSMDSLRDLFLGNNSLVGDIPSQKSETLQNIDLSHNLLSGNLPSWVNPGLQLNLVANNFTLNSSSLRLLPGLDCLQRSFPCFRNTPRYANFSIKCGGRQMISDGTTFEADDSAFGAATFNVTSTRKWAVSTGGLFSDRQNQLYVENYGGQVRRTSTPDLYQTSRLSPGSLRYYGLGLENGLYTVKLFFAETGFEDRISQSWRSLGRRVFDVYIHGNRTLRDFDISREAGGVQRAVTPTFTANVTENHLEIHLFWAGKGTCCIPEQGYYGPLISAISVTPNFRPTVSGIPPGNHEEKNHTALIAGVTVSLVALALILLCTIIYLKMKTKDEDEEVLLGIGPRPNTFSYSELKAATEDFSPSKKLGEGGFGPVYKGTLSDGRVVAVKQLSVASNQGKDQFVTEIATISAVQHRNLVKLYGCCIEGNRCLLVYEYLENKSLDKALFGKNDLHLDWATRFNICLSTARGLAYLHEDSRPRIVHRDVKQVIYCLMHSSVPKYPTSDWQSFTMTRNRTSALAGYLAPEYAMLGHLTEKADVFSFGVLTLEITSGRPNSYNSIENDRIYLLEWVWTLLENNQLLSLLDPTLADFDENEALRVIRVALLCTQASPSMRPPMSRVFAMLAGDIELSNVTAKPSYITDWYYKDITGSYMNEESQTSNASDHSGSENKSTNKTLSGSDHQPILSPVNITDFSDSDSIGEGR</sequence>
<dbReference type="Pfam" id="PF07714">
    <property type="entry name" value="PK_Tyr_Ser-Thr"/>
    <property type="match status" value="1"/>
</dbReference>
<dbReference type="Gene3D" id="3.30.200.20">
    <property type="entry name" value="Phosphorylase Kinase, domain 1"/>
    <property type="match status" value="1"/>
</dbReference>
<comment type="catalytic activity">
    <reaction evidence="16">
        <text>L-threonyl-[protein] + ATP = O-phospho-L-threonyl-[protein] + ADP + H(+)</text>
        <dbReference type="Rhea" id="RHEA:46608"/>
        <dbReference type="Rhea" id="RHEA-COMP:11060"/>
        <dbReference type="Rhea" id="RHEA-COMP:11605"/>
        <dbReference type="ChEBI" id="CHEBI:15378"/>
        <dbReference type="ChEBI" id="CHEBI:30013"/>
        <dbReference type="ChEBI" id="CHEBI:30616"/>
        <dbReference type="ChEBI" id="CHEBI:61977"/>
        <dbReference type="ChEBI" id="CHEBI:456216"/>
        <dbReference type="EC" id="2.7.11.1"/>
    </reaction>
</comment>
<dbReference type="InterPro" id="IPR001611">
    <property type="entry name" value="Leu-rich_rpt"/>
</dbReference>
<dbReference type="InterPro" id="IPR000719">
    <property type="entry name" value="Prot_kinase_dom"/>
</dbReference>
<evidence type="ECO:0000256" key="13">
    <source>
        <dbReference type="ARBA" id="ARBA00023136"/>
    </source>
</evidence>
<feature type="transmembrane region" description="Helical" evidence="19">
    <location>
        <begin position="593"/>
        <end position="616"/>
    </location>
</feature>
<keyword evidence="12 19" id="KW-1133">Transmembrane helix</keyword>
<dbReference type="GO" id="GO:0005886">
    <property type="term" value="C:plasma membrane"/>
    <property type="evidence" value="ECO:0007669"/>
    <property type="project" value="TreeGrafter"/>
</dbReference>
<dbReference type="PANTHER" id="PTHR48006:SF34">
    <property type="entry name" value="OS08G0203700 PROTEIN"/>
    <property type="match status" value="1"/>
</dbReference>
<keyword evidence="7 19" id="KW-0812">Transmembrane</keyword>
<dbReference type="FunFam" id="3.80.10.10:FF:000298">
    <property type="entry name" value="Putative LRR receptor-like serine/threonine-protein kinase"/>
    <property type="match status" value="1"/>
</dbReference>
<dbReference type="InterPro" id="IPR011009">
    <property type="entry name" value="Kinase-like_dom_sf"/>
</dbReference>
<dbReference type="PROSITE" id="PS50011">
    <property type="entry name" value="PROTEIN_KINASE_DOM"/>
    <property type="match status" value="1"/>
</dbReference>
<evidence type="ECO:0000256" key="6">
    <source>
        <dbReference type="ARBA" id="ARBA00022679"/>
    </source>
</evidence>
<evidence type="ECO:0000256" key="11">
    <source>
        <dbReference type="ARBA" id="ARBA00022840"/>
    </source>
</evidence>
<dbReference type="FunFam" id="2.60.120.430:FF:000002">
    <property type="entry name" value="Leucine-rich repeat receptor-like protein kinase"/>
    <property type="match status" value="1"/>
</dbReference>
<feature type="domain" description="Protein kinase" evidence="20">
    <location>
        <begin position="650"/>
        <end position="919"/>
    </location>
</feature>
<evidence type="ECO:0000256" key="15">
    <source>
        <dbReference type="ARBA" id="ARBA00023180"/>
    </source>
</evidence>
<evidence type="ECO:0000256" key="5">
    <source>
        <dbReference type="ARBA" id="ARBA00022614"/>
    </source>
</evidence>
<dbReference type="Gene3D" id="2.60.120.430">
    <property type="entry name" value="Galactose-binding lectin"/>
    <property type="match status" value="1"/>
</dbReference>
<dbReference type="FunFam" id="3.80.10.10:FF:000766">
    <property type="entry name" value="Os05g0263100 protein"/>
    <property type="match status" value="1"/>
</dbReference>
<gene>
    <name evidence="21" type="ORF">F3Y22_tig00112444pilonHSYRG00010</name>
</gene>
<feature type="compositionally biased region" description="Polar residues" evidence="18">
    <location>
        <begin position="945"/>
        <end position="970"/>
    </location>
</feature>
<comment type="catalytic activity">
    <reaction evidence="17">
        <text>L-seryl-[protein] + ATP = O-phospho-L-seryl-[protein] + ADP + H(+)</text>
        <dbReference type="Rhea" id="RHEA:17989"/>
        <dbReference type="Rhea" id="RHEA-COMP:9863"/>
        <dbReference type="Rhea" id="RHEA-COMP:11604"/>
        <dbReference type="ChEBI" id="CHEBI:15378"/>
        <dbReference type="ChEBI" id="CHEBI:29999"/>
        <dbReference type="ChEBI" id="CHEBI:30616"/>
        <dbReference type="ChEBI" id="CHEBI:83421"/>
        <dbReference type="ChEBI" id="CHEBI:456216"/>
        <dbReference type="EC" id="2.7.11.1"/>
    </reaction>
</comment>
<evidence type="ECO:0000256" key="14">
    <source>
        <dbReference type="ARBA" id="ARBA00023170"/>
    </source>
</evidence>
<dbReference type="EC" id="2.7.11.1" evidence="2"/>
<dbReference type="FunFam" id="3.30.200.20:FF:000140">
    <property type="entry name" value="Leucine-rich repeat receptor-like protein kinase"/>
    <property type="match status" value="1"/>
</dbReference>
<dbReference type="GO" id="GO:0004674">
    <property type="term" value="F:protein serine/threonine kinase activity"/>
    <property type="evidence" value="ECO:0007669"/>
    <property type="project" value="UniProtKB-KW"/>
</dbReference>
<evidence type="ECO:0000256" key="4">
    <source>
        <dbReference type="ARBA" id="ARBA00022553"/>
    </source>
</evidence>
<evidence type="ECO:0000256" key="12">
    <source>
        <dbReference type="ARBA" id="ARBA00022989"/>
    </source>
</evidence>